<accession>A0A369C355</accession>
<keyword evidence="2" id="KW-1185">Reference proteome</keyword>
<evidence type="ECO:0000313" key="1">
    <source>
        <dbReference type="EMBL" id="RCX26304.1"/>
    </source>
</evidence>
<sequence length="138" mass="15392">MLEYVFFDDGLRERFEGFLAERGVEYSRSDDELGGVVAVSEDLDDAVMDAIDEQYDQILSAQEELLEETGDALEKNAAGIRIELTDGRPCMVRLEPKLLGKTLQALSLEEVEQLVRQVAHCVEHPDDSPLCHTPPSKA</sequence>
<comment type="caution">
    <text evidence="1">The sequence shown here is derived from an EMBL/GenBank/DDBJ whole genome shotgun (WGS) entry which is preliminary data.</text>
</comment>
<dbReference type="Proteomes" id="UP000252707">
    <property type="component" value="Unassembled WGS sequence"/>
</dbReference>
<evidence type="ECO:0000313" key="2">
    <source>
        <dbReference type="Proteomes" id="UP000252707"/>
    </source>
</evidence>
<protein>
    <submittedName>
        <fullName evidence="1">Uncharacterized protein</fullName>
    </submittedName>
</protein>
<gene>
    <name evidence="1" type="ORF">DFQ59_11014</name>
</gene>
<reference evidence="1 2" key="1">
    <citation type="submission" date="2018-07" db="EMBL/GenBank/DDBJ databases">
        <title>Genomic Encyclopedia of Type Strains, Phase IV (KMG-IV): sequencing the most valuable type-strain genomes for metagenomic binning, comparative biology and taxonomic classification.</title>
        <authorList>
            <person name="Goeker M."/>
        </authorList>
    </citation>
    <scope>NUCLEOTIDE SEQUENCE [LARGE SCALE GENOMIC DNA]</scope>
    <source>
        <strain evidence="1 2">DSM 26407</strain>
    </source>
</reference>
<proteinExistence type="predicted"/>
<organism evidence="1 2">
    <name type="scientific">Thioalbus denitrificans</name>
    <dbReference type="NCBI Taxonomy" id="547122"/>
    <lineage>
        <taxon>Bacteria</taxon>
        <taxon>Pseudomonadati</taxon>
        <taxon>Pseudomonadota</taxon>
        <taxon>Gammaproteobacteria</taxon>
        <taxon>Chromatiales</taxon>
        <taxon>Ectothiorhodospiraceae</taxon>
        <taxon>Thioalbus</taxon>
    </lineage>
</organism>
<name>A0A369C355_9GAMM</name>
<dbReference type="AlphaFoldDB" id="A0A369C355"/>
<dbReference type="EMBL" id="QPJY01000010">
    <property type="protein sequence ID" value="RCX26304.1"/>
    <property type="molecule type" value="Genomic_DNA"/>
</dbReference>